<evidence type="ECO:0000256" key="3">
    <source>
        <dbReference type="ARBA" id="ARBA00022660"/>
    </source>
</evidence>
<feature type="binding site" evidence="11">
    <location>
        <position position="184"/>
    </location>
    <ligand>
        <name>Fe cation</name>
        <dbReference type="ChEBI" id="CHEBI:24875"/>
        <label>2</label>
    </ligand>
</feature>
<evidence type="ECO:0000313" key="14">
    <source>
        <dbReference type="Proteomes" id="UP000236655"/>
    </source>
</evidence>
<evidence type="ECO:0000313" key="13">
    <source>
        <dbReference type="EMBL" id="AUR51249.1"/>
    </source>
</evidence>
<name>A0A2I7N452_9NEIS</name>
<feature type="binding site" evidence="11">
    <location>
        <position position="85"/>
    </location>
    <ligand>
        <name>Fe cation</name>
        <dbReference type="ChEBI" id="CHEBI:24875"/>
        <label>1</label>
    </ligand>
</feature>
<keyword evidence="9 11" id="KW-0408">Iron</keyword>
<evidence type="ECO:0000256" key="10">
    <source>
        <dbReference type="ARBA" id="ARBA00023136"/>
    </source>
</evidence>
<feature type="binding site" evidence="11">
    <location>
        <position position="82"/>
    </location>
    <ligand>
        <name>Fe cation</name>
        <dbReference type="ChEBI" id="CHEBI:24875"/>
        <label>2</label>
    </ligand>
</feature>
<evidence type="ECO:0000256" key="9">
    <source>
        <dbReference type="ARBA" id="ARBA00023004"/>
    </source>
</evidence>
<dbReference type="InterPro" id="IPR038659">
    <property type="entry name" value="AOX_sf"/>
</dbReference>
<comment type="cofactor">
    <cofactor evidence="11">
        <name>Fe cation</name>
        <dbReference type="ChEBI" id="CHEBI:24875"/>
    </cofactor>
    <text evidence="11">Binds 2 iron ions per subunit.</text>
</comment>
<dbReference type="InterPro" id="IPR002680">
    <property type="entry name" value="AOX"/>
</dbReference>
<gene>
    <name evidence="13" type="ORF">CUN60_02690</name>
</gene>
<keyword evidence="4 12" id="KW-0812">Transmembrane</keyword>
<evidence type="ECO:0000256" key="4">
    <source>
        <dbReference type="ARBA" id="ARBA00022692"/>
    </source>
</evidence>
<accession>A0A2I7N452</accession>
<keyword evidence="10 12" id="KW-0472">Membrane</keyword>
<dbReference type="PANTHER" id="PTHR31803">
    <property type="entry name" value="ALTERNATIVE OXIDASE"/>
    <property type="match status" value="1"/>
</dbReference>
<keyword evidence="8" id="KW-0560">Oxidoreductase</keyword>
<dbReference type="OrthoDB" id="8228094at2"/>
<dbReference type="GO" id="GO:0046872">
    <property type="term" value="F:metal ion binding"/>
    <property type="evidence" value="ECO:0007669"/>
    <property type="project" value="UniProtKB-KW"/>
</dbReference>
<dbReference type="EMBL" id="CP024847">
    <property type="protein sequence ID" value="AUR51249.1"/>
    <property type="molecule type" value="Genomic_DNA"/>
</dbReference>
<dbReference type="RefSeq" id="WP_102950549.1">
    <property type="nucleotide sequence ID" value="NZ_CP024847.1"/>
</dbReference>
<keyword evidence="6" id="KW-0249">Electron transport</keyword>
<evidence type="ECO:0000256" key="12">
    <source>
        <dbReference type="SAM" id="Phobius"/>
    </source>
</evidence>
<feature type="binding site" evidence="11">
    <location>
        <position position="184"/>
    </location>
    <ligand>
        <name>Fe cation</name>
        <dbReference type="ChEBI" id="CHEBI:24875"/>
        <label>1</label>
    </ligand>
</feature>
<evidence type="ECO:0000256" key="5">
    <source>
        <dbReference type="ARBA" id="ARBA00022723"/>
    </source>
</evidence>
<keyword evidence="5 11" id="KW-0479">Metal-binding</keyword>
<dbReference type="GO" id="GO:0009916">
    <property type="term" value="F:alternative oxidase activity"/>
    <property type="evidence" value="ECO:0007669"/>
    <property type="project" value="InterPro"/>
</dbReference>
<evidence type="ECO:0000256" key="8">
    <source>
        <dbReference type="ARBA" id="ARBA00023002"/>
    </source>
</evidence>
<dbReference type="PIRSF" id="PIRSF005229">
    <property type="entry name" value="AOX"/>
    <property type="match status" value="1"/>
</dbReference>
<evidence type="ECO:0000256" key="6">
    <source>
        <dbReference type="ARBA" id="ARBA00022982"/>
    </source>
</evidence>
<feature type="binding site" evidence="11">
    <location>
        <position position="82"/>
    </location>
    <ligand>
        <name>Fe cation</name>
        <dbReference type="ChEBI" id="CHEBI:24875"/>
        <label>1</label>
    </ligand>
</feature>
<dbReference type="KEGG" id="nba:CUN60_02690"/>
<feature type="binding site" evidence="11">
    <location>
        <position position="43"/>
    </location>
    <ligand>
        <name>Fe cation</name>
        <dbReference type="ChEBI" id="CHEBI:24875"/>
        <label>1</label>
    </ligand>
</feature>
<evidence type="ECO:0000256" key="7">
    <source>
        <dbReference type="ARBA" id="ARBA00022989"/>
    </source>
</evidence>
<keyword evidence="3" id="KW-0679">Respiratory chain</keyword>
<organism evidence="13 14">
    <name type="scientific">Aquella oligotrophica</name>
    <dbReference type="NCBI Taxonomy" id="2067065"/>
    <lineage>
        <taxon>Bacteria</taxon>
        <taxon>Pseudomonadati</taxon>
        <taxon>Pseudomonadota</taxon>
        <taxon>Betaproteobacteria</taxon>
        <taxon>Neisseriales</taxon>
        <taxon>Neisseriaceae</taxon>
        <taxon>Aquella</taxon>
    </lineage>
</organism>
<dbReference type="AlphaFoldDB" id="A0A2I7N452"/>
<evidence type="ECO:0000256" key="11">
    <source>
        <dbReference type="PIRSR" id="PIRSR005229-1"/>
    </source>
</evidence>
<dbReference type="Proteomes" id="UP000236655">
    <property type="component" value="Chromosome"/>
</dbReference>
<dbReference type="PANTHER" id="PTHR31803:SF3">
    <property type="entry name" value="ALTERNATIVE OXIDASE"/>
    <property type="match status" value="1"/>
</dbReference>
<comment type="subcellular location">
    <subcellularLocation>
        <location evidence="1">Membrane</location>
    </subcellularLocation>
</comment>
<dbReference type="Pfam" id="PF01786">
    <property type="entry name" value="AOX"/>
    <property type="match status" value="1"/>
</dbReference>
<reference evidence="14" key="1">
    <citation type="submission" date="2017-11" db="EMBL/GenBank/DDBJ databases">
        <authorList>
            <person name="Chan K.G."/>
            <person name="Lee L.S."/>
        </authorList>
    </citation>
    <scope>NUCLEOTIDE SEQUENCE [LARGE SCALE GENOMIC DNA]</scope>
    <source>
        <strain evidence="14">DSM 100970</strain>
    </source>
</reference>
<protein>
    <submittedName>
        <fullName evidence="13">Oxidase</fullName>
    </submittedName>
</protein>
<keyword evidence="14" id="KW-1185">Reference proteome</keyword>
<feature type="binding site" evidence="11">
    <location>
        <position position="133"/>
    </location>
    <ligand>
        <name>Fe cation</name>
        <dbReference type="ChEBI" id="CHEBI:24875"/>
        <label>2</label>
    </ligand>
</feature>
<feature type="binding site" evidence="11">
    <location>
        <position position="187"/>
    </location>
    <ligand>
        <name>Fe cation</name>
        <dbReference type="ChEBI" id="CHEBI:24875"/>
        <label>2</label>
    </ligand>
</feature>
<proteinExistence type="predicted"/>
<keyword evidence="2" id="KW-0813">Transport</keyword>
<dbReference type="GO" id="GO:0010230">
    <property type="term" value="P:alternative respiration"/>
    <property type="evidence" value="ECO:0007669"/>
    <property type="project" value="TreeGrafter"/>
</dbReference>
<feature type="transmembrane region" description="Helical" evidence="12">
    <location>
        <begin position="39"/>
        <end position="57"/>
    </location>
</feature>
<dbReference type="GO" id="GO:0016020">
    <property type="term" value="C:membrane"/>
    <property type="evidence" value="ECO:0007669"/>
    <property type="project" value="UniProtKB-SubCell"/>
</dbReference>
<evidence type="ECO:0000256" key="2">
    <source>
        <dbReference type="ARBA" id="ARBA00022448"/>
    </source>
</evidence>
<keyword evidence="7 12" id="KW-1133">Transmembrane helix</keyword>
<dbReference type="Gene3D" id="1.20.1260.140">
    <property type="entry name" value="Alternative oxidase"/>
    <property type="match status" value="1"/>
</dbReference>
<evidence type="ECO:0000256" key="1">
    <source>
        <dbReference type="ARBA" id="ARBA00004370"/>
    </source>
</evidence>
<feature type="transmembrane region" description="Helical" evidence="12">
    <location>
        <begin position="101"/>
        <end position="120"/>
    </location>
</feature>
<sequence length="213" mass="24602">MKATHKSVSSIHDAIAYGLVKFFRALADIYFGKRYANRAIMLETVAAIPGMVATWLLHLRCLRRIKNDNGWINQLYEEAENEKMHLLVYIQIGKPTYFERFAIYLVQILFTPFYLLMYMLSSKTAHRFVGYLEEEAVVSYNHYLEAINNGQIANTPAPKIAINYWKLNENATLRDVVIATGIDECKHRDINHQLSDNINAGNKILQNIYPETK</sequence>